<feature type="short sequence motif" description="GXGXXG" evidence="4">
    <location>
        <begin position="45"/>
        <end position="50"/>
    </location>
</feature>
<proteinExistence type="predicted"/>
<feature type="active site" description="Nucleophile" evidence="4">
    <location>
        <position position="76"/>
    </location>
</feature>
<feature type="domain" description="PNPLA" evidence="5">
    <location>
        <begin position="41"/>
        <end position="210"/>
    </location>
</feature>
<dbReference type="InterPro" id="IPR016035">
    <property type="entry name" value="Acyl_Trfase/lysoPLipase"/>
</dbReference>
<evidence type="ECO:0000256" key="4">
    <source>
        <dbReference type="PROSITE-ProRule" id="PRU01161"/>
    </source>
</evidence>
<evidence type="ECO:0000256" key="2">
    <source>
        <dbReference type="ARBA" id="ARBA00022963"/>
    </source>
</evidence>
<keyword evidence="2 4" id="KW-0442">Lipid degradation</keyword>
<evidence type="ECO:0000313" key="6">
    <source>
        <dbReference type="EMBL" id="SDE85339.1"/>
    </source>
</evidence>
<keyword evidence="3 4" id="KW-0443">Lipid metabolism</keyword>
<organism evidence="6 7">
    <name type="scientific">Pseudonocardia oroxyli</name>
    <dbReference type="NCBI Taxonomy" id="366584"/>
    <lineage>
        <taxon>Bacteria</taxon>
        <taxon>Bacillati</taxon>
        <taxon>Actinomycetota</taxon>
        <taxon>Actinomycetes</taxon>
        <taxon>Pseudonocardiales</taxon>
        <taxon>Pseudonocardiaceae</taxon>
        <taxon>Pseudonocardia</taxon>
    </lineage>
</organism>
<gene>
    <name evidence="6" type="ORF">SAMN05216377_102284</name>
</gene>
<dbReference type="InterPro" id="IPR050301">
    <property type="entry name" value="NTE"/>
</dbReference>
<evidence type="ECO:0000256" key="3">
    <source>
        <dbReference type="ARBA" id="ARBA00023098"/>
    </source>
</evidence>
<evidence type="ECO:0000256" key="1">
    <source>
        <dbReference type="ARBA" id="ARBA00022801"/>
    </source>
</evidence>
<dbReference type="GO" id="GO:0016787">
    <property type="term" value="F:hydrolase activity"/>
    <property type="evidence" value="ECO:0007669"/>
    <property type="project" value="UniProtKB-UniRule"/>
</dbReference>
<protein>
    <submittedName>
        <fullName evidence="6">Predicted phospholipase, patatin/cPLA2 family</fullName>
    </submittedName>
</protein>
<keyword evidence="1 4" id="KW-0378">Hydrolase</keyword>
<dbReference type="EMBL" id="FNBE01000002">
    <property type="protein sequence ID" value="SDE85339.1"/>
    <property type="molecule type" value="Genomic_DNA"/>
</dbReference>
<evidence type="ECO:0000313" key="7">
    <source>
        <dbReference type="Proteomes" id="UP000198967"/>
    </source>
</evidence>
<comment type="caution">
    <text evidence="4">Lacks conserved residue(s) required for the propagation of feature annotation.</text>
</comment>
<accession>A0A1G7GBD8</accession>
<dbReference type="Proteomes" id="UP000198967">
    <property type="component" value="Unassembled WGS sequence"/>
</dbReference>
<feature type="short sequence motif" description="GXSXG" evidence="4">
    <location>
        <begin position="74"/>
        <end position="78"/>
    </location>
</feature>
<dbReference type="PANTHER" id="PTHR14226:SF64">
    <property type="entry name" value="PNPLA DOMAIN-CONTAINING PROTEIN"/>
    <property type="match status" value="1"/>
</dbReference>
<dbReference type="RefSeq" id="WP_093077455.1">
    <property type="nucleotide sequence ID" value="NZ_FNBE01000002.1"/>
</dbReference>
<keyword evidence="7" id="KW-1185">Reference proteome</keyword>
<dbReference type="PANTHER" id="PTHR14226">
    <property type="entry name" value="NEUROPATHY TARGET ESTERASE/SWISS CHEESE D.MELANOGASTER"/>
    <property type="match status" value="1"/>
</dbReference>
<dbReference type="PROSITE" id="PS51635">
    <property type="entry name" value="PNPLA"/>
    <property type="match status" value="1"/>
</dbReference>
<dbReference type="Gene3D" id="3.40.1090.10">
    <property type="entry name" value="Cytosolic phospholipase A2 catalytic domain"/>
    <property type="match status" value="2"/>
</dbReference>
<sequence>MTAPDPWGDAWGDQEVLRALLRRREAGSRPGERRDGHRIALVVGGGGMRGAYAGGMVWALEQAGLTAGFDLAYGASAGAFVATAALLGHGYDASRIFPDDMARPEFVDPRRLGRAPMVSLDHLIHEILVHTKPTDWEALRDHPAPLHVVVTDAADMTPHTLTGLRDAAEWRLAMRATAAIPYLTGPPVEVRGRRWVDGSIGDPLPVGRALREGATHVLALLTRTLPELRRPAPANPWWARGIDRLVPGLGAMTQDVARHADSIALLADAAHPARGGRHVCALSPLTSADIRGLTVDPVRVERASHLGHAAAAAAIRAVDPGFRLGPDEFPAGRRSPLP</sequence>
<dbReference type="Pfam" id="PF01734">
    <property type="entry name" value="Patatin"/>
    <property type="match status" value="1"/>
</dbReference>
<dbReference type="AlphaFoldDB" id="A0A1G7GBD8"/>
<dbReference type="OrthoDB" id="4080114at2"/>
<dbReference type="STRING" id="366584.SAMN05216377_102284"/>
<dbReference type="InterPro" id="IPR002641">
    <property type="entry name" value="PNPLA_dom"/>
</dbReference>
<feature type="active site" description="Proton acceptor" evidence="4">
    <location>
        <position position="197"/>
    </location>
</feature>
<name>A0A1G7GBD8_PSEOR</name>
<evidence type="ECO:0000259" key="5">
    <source>
        <dbReference type="PROSITE" id="PS51635"/>
    </source>
</evidence>
<reference evidence="6 7" key="1">
    <citation type="submission" date="2016-10" db="EMBL/GenBank/DDBJ databases">
        <authorList>
            <person name="de Groot N.N."/>
        </authorList>
    </citation>
    <scope>NUCLEOTIDE SEQUENCE [LARGE SCALE GENOMIC DNA]</scope>
    <source>
        <strain evidence="6 7">CGMCC 4.3143</strain>
    </source>
</reference>
<dbReference type="GO" id="GO:0016042">
    <property type="term" value="P:lipid catabolic process"/>
    <property type="evidence" value="ECO:0007669"/>
    <property type="project" value="UniProtKB-UniRule"/>
</dbReference>
<dbReference type="SUPFAM" id="SSF52151">
    <property type="entry name" value="FabD/lysophospholipase-like"/>
    <property type="match status" value="1"/>
</dbReference>